<feature type="signal peptide" evidence="1">
    <location>
        <begin position="1"/>
        <end position="17"/>
    </location>
</feature>
<evidence type="ECO:0008006" key="4">
    <source>
        <dbReference type="Google" id="ProtNLM"/>
    </source>
</evidence>
<keyword evidence="3" id="KW-1185">Reference proteome</keyword>
<dbReference type="Pfam" id="PF03583">
    <property type="entry name" value="LIP"/>
    <property type="match status" value="1"/>
</dbReference>
<dbReference type="KEGG" id="nch:A0U93_10525"/>
<dbReference type="PANTHER" id="PTHR34853:SF1">
    <property type="entry name" value="LIPASE 5"/>
    <property type="match status" value="1"/>
</dbReference>
<name>A0A1U9KR55_9PROT</name>
<reference evidence="2 3" key="1">
    <citation type="submission" date="2016-03" db="EMBL/GenBank/DDBJ databases">
        <title>Acetic acid bacteria sequencing.</title>
        <authorList>
            <person name="Brandt J."/>
            <person name="Jakob F."/>
            <person name="Vogel R.F."/>
        </authorList>
    </citation>
    <scope>NUCLEOTIDE SEQUENCE [LARGE SCALE GENOMIC DNA]</scope>
    <source>
        <strain evidence="2 3">NBRC 101099</strain>
    </source>
</reference>
<feature type="chain" id="PRO_5010701756" description="Lipase" evidence="1">
    <location>
        <begin position="18"/>
        <end position="395"/>
    </location>
</feature>
<sequence length="395" mass="40704">MKRAFPLAALLAVTALAGCAHKPVAPKPVAATPAPAHPNPGEIVSRAPLATTLPGVAERIIYRMTDALHPDRVTTVSGVLLTPEGPPPEGGWPVVSWAHGTTGLSYVCAPSVTGIDHGPYAPYLTNWLRHGFAVVATDYPGMGGPGPDLYLNARAEGMSVLDAARAVTAVDSRLSQNVIIAGHSQGAHAAIAAAALAPTYAPDVHVRATIAVGTPYFNAATTRALLAPATGAAATHFAPKLVYMLLMGASLGEADPGFDPDKVFTPRAMAFYKQATQLCIGNFYGAVQKSGLTPGNALQANGAVALKPVLDWSAFPDLHLTAPLFLATGGDDTQVAPAMQHMLVHDVCAAGTSVVARDYRGQSHMGSLYAAMGETTAFAQNVLRGQAPATTCPAK</sequence>
<accession>A0A1U9KR55</accession>
<dbReference type="Proteomes" id="UP000188604">
    <property type="component" value="Chromosome"/>
</dbReference>
<dbReference type="Gene3D" id="3.40.50.1820">
    <property type="entry name" value="alpha/beta hydrolase"/>
    <property type="match status" value="2"/>
</dbReference>
<dbReference type="AlphaFoldDB" id="A0A1U9KR55"/>
<dbReference type="PROSITE" id="PS51257">
    <property type="entry name" value="PROKAR_LIPOPROTEIN"/>
    <property type="match status" value="1"/>
</dbReference>
<dbReference type="InterPro" id="IPR029058">
    <property type="entry name" value="AB_hydrolase_fold"/>
</dbReference>
<keyword evidence="1" id="KW-0732">Signal</keyword>
<organism evidence="2 3">
    <name type="scientific">Neoasaia chiangmaiensis</name>
    <dbReference type="NCBI Taxonomy" id="320497"/>
    <lineage>
        <taxon>Bacteria</taxon>
        <taxon>Pseudomonadati</taxon>
        <taxon>Pseudomonadota</taxon>
        <taxon>Alphaproteobacteria</taxon>
        <taxon>Acetobacterales</taxon>
        <taxon>Acetobacteraceae</taxon>
        <taxon>Neoasaia</taxon>
    </lineage>
</organism>
<dbReference type="PANTHER" id="PTHR34853">
    <property type="match status" value="1"/>
</dbReference>
<dbReference type="SUPFAM" id="SSF53474">
    <property type="entry name" value="alpha/beta-Hydrolases"/>
    <property type="match status" value="1"/>
</dbReference>
<dbReference type="EMBL" id="CP014691">
    <property type="protein sequence ID" value="AQS88308.1"/>
    <property type="molecule type" value="Genomic_DNA"/>
</dbReference>
<dbReference type="RefSeq" id="WP_077807329.1">
    <property type="nucleotide sequence ID" value="NZ_BJXS01000003.1"/>
</dbReference>
<proteinExistence type="predicted"/>
<dbReference type="InterPro" id="IPR005152">
    <property type="entry name" value="Lipase_secreted"/>
</dbReference>
<evidence type="ECO:0000313" key="2">
    <source>
        <dbReference type="EMBL" id="AQS88308.1"/>
    </source>
</evidence>
<dbReference type="STRING" id="320497.A0U93_10525"/>
<gene>
    <name evidence="2" type="ORF">A0U93_10525</name>
</gene>
<dbReference type="PIRSF" id="PIRSF029171">
    <property type="entry name" value="Esterase_LipA"/>
    <property type="match status" value="1"/>
</dbReference>
<dbReference type="GO" id="GO:0016042">
    <property type="term" value="P:lipid catabolic process"/>
    <property type="evidence" value="ECO:0007669"/>
    <property type="project" value="InterPro"/>
</dbReference>
<protein>
    <recommendedName>
        <fullName evidence="4">Lipase</fullName>
    </recommendedName>
</protein>
<dbReference type="GO" id="GO:0004806">
    <property type="term" value="F:triacylglycerol lipase activity"/>
    <property type="evidence" value="ECO:0007669"/>
    <property type="project" value="InterPro"/>
</dbReference>
<evidence type="ECO:0000313" key="3">
    <source>
        <dbReference type="Proteomes" id="UP000188604"/>
    </source>
</evidence>
<evidence type="ECO:0000256" key="1">
    <source>
        <dbReference type="SAM" id="SignalP"/>
    </source>
</evidence>